<dbReference type="Proteomes" id="UP000254487">
    <property type="component" value="Unassembled WGS sequence"/>
</dbReference>
<evidence type="ECO:0000313" key="1">
    <source>
        <dbReference type="EMBL" id="STU99997.1"/>
    </source>
</evidence>
<sequence>MDSHQSIGAAQVFNTTLDQEQLAGLGLANKTLSVTPAGRLAQSPSLVSRQINQQLAENNYFFAKNDEGPSYIHGSRNKD</sequence>
<protein>
    <submittedName>
        <fullName evidence="1">Uncharacterized protein</fullName>
    </submittedName>
</protein>
<proteinExistence type="predicted"/>
<dbReference type="AlphaFoldDB" id="A0A378A696"/>
<accession>A0A378A696</accession>
<evidence type="ECO:0000313" key="2">
    <source>
        <dbReference type="Proteomes" id="UP000254487"/>
    </source>
</evidence>
<reference evidence="1 2" key="1">
    <citation type="submission" date="2018-06" db="EMBL/GenBank/DDBJ databases">
        <authorList>
            <consortium name="Pathogen Informatics"/>
            <person name="Doyle S."/>
        </authorList>
    </citation>
    <scope>NUCLEOTIDE SEQUENCE [LARGE SCALE GENOMIC DNA]</scope>
    <source>
        <strain evidence="1 2">NCTC10313</strain>
    </source>
</reference>
<name>A0A378A696_KLEPO</name>
<dbReference type="EMBL" id="UGLW01000003">
    <property type="protein sequence ID" value="STU99997.1"/>
    <property type="molecule type" value="Genomic_DNA"/>
</dbReference>
<gene>
    <name evidence="1" type="ORF">NCTC10313_05164</name>
</gene>
<organism evidence="1 2">
    <name type="scientific">Klebsiella pneumoniae subsp. ozaenae</name>
    <dbReference type="NCBI Taxonomy" id="574"/>
    <lineage>
        <taxon>Bacteria</taxon>
        <taxon>Pseudomonadati</taxon>
        <taxon>Pseudomonadota</taxon>
        <taxon>Gammaproteobacteria</taxon>
        <taxon>Enterobacterales</taxon>
        <taxon>Enterobacteriaceae</taxon>
        <taxon>Klebsiella/Raoultella group</taxon>
        <taxon>Klebsiella</taxon>
        <taxon>Klebsiella pneumoniae complex</taxon>
    </lineage>
</organism>